<comment type="caution">
    <text evidence="2">The sequence shown here is derived from an EMBL/GenBank/DDBJ whole genome shotgun (WGS) entry which is preliminary data.</text>
</comment>
<feature type="transmembrane region" description="Helical" evidence="1">
    <location>
        <begin position="21"/>
        <end position="41"/>
    </location>
</feature>
<keyword evidence="1" id="KW-0472">Membrane</keyword>
<reference evidence="2" key="1">
    <citation type="submission" date="2019-08" db="EMBL/GenBank/DDBJ databases">
        <authorList>
            <person name="Kucharzyk K."/>
            <person name="Murdoch R.W."/>
            <person name="Higgins S."/>
            <person name="Loffler F."/>
        </authorList>
    </citation>
    <scope>NUCLEOTIDE SEQUENCE</scope>
</reference>
<feature type="transmembrane region" description="Helical" evidence="1">
    <location>
        <begin position="113"/>
        <end position="134"/>
    </location>
</feature>
<dbReference type="AlphaFoldDB" id="A0A644VFC0"/>
<dbReference type="EMBL" id="VSSQ01000292">
    <property type="protein sequence ID" value="MPL89981.1"/>
    <property type="molecule type" value="Genomic_DNA"/>
</dbReference>
<evidence type="ECO:0000313" key="2">
    <source>
        <dbReference type="EMBL" id="MPL89981.1"/>
    </source>
</evidence>
<keyword evidence="1" id="KW-0812">Transmembrane</keyword>
<gene>
    <name evidence="2" type="ORF">SDC9_36026</name>
</gene>
<name>A0A644VFC0_9ZZZZ</name>
<evidence type="ECO:0000256" key="1">
    <source>
        <dbReference type="SAM" id="Phobius"/>
    </source>
</evidence>
<proteinExistence type="predicted"/>
<sequence>MNYLFAQMNDILLMEGGNLSANFWVALISSVKFIFAVPASYIFGNSFIHTILITSLGGISGIVFFHYLSRYVIFSDRIGFRMYFSVFRNISGFKATPSPASLTRRHFSRRNRLIVWFFRRYGLAGIIILTPVLLSIPLGTILTYRYSSGRAGSLVMLCVSVVVWSIVLSATGLFF</sequence>
<feature type="transmembrane region" description="Helical" evidence="1">
    <location>
        <begin position="47"/>
        <end position="68"/>
    </location>
</feature>
<protein>
    <submittedName>
        <fullName evidence="2">Uncharacterized protein</fullName>
    </submittedName>
</protein>
<keyword evidence="1" id="KW-1133">Transmembrane helix</keyword>
<feature type="transmembrane region" description="Helical" evidence="1">
    <location>
        <begin position="154"/>
        <end position="174"/>
    </location>
</feature>
<accession>A0A644VFC0</accession>
<organism evidence="2">
    <name type="scientific">bioreactor metagenome</name>
    <dbReference type="NCBI Taxonomy" id="1076179"/>
    <lineage>
        <taxon>unclassified sequences</taxon>
        <taxon>metagenomes</taxon>
        <taxon>ecological metagenomes</taxon>
    </lineage>
</organism>